<evidence type="ECO:0000313" key="1">
    <source>
        <dbReference type="EMBL" id="PTB42133.1"/>
    </source>
</evidence>
<organism evidence="1 2">
    <name type="scientific">Trichoderma asperellum (strain ATCC 204424 / CBS 433.97 / NBRC 101777)</name>
    <dbReference type="NCBI Taxonomy" id="1042311"/>
    <lineage>
        <taxon>Eukaryota</taxon>
        <taxon>Fungi</taxon>
        <taxon>Dikarya</taxon>
        <taxon>Ascomycota</taxon>
        <taxon>Pezizomycotina</taxon>
        <taxon>Sordariomycetes</taxon>
        <taxon>Hypocreomycetidae</taxon>
        <taxon>Hypocreales</taxon>
        <taxon>Hypocreaceae</taxon>
        <taxon>Trichoderma</taxon>
    </lineage>
</organism>
<dbReference type="Proteomes" id="UP000240493">
    <property type="component" value="Unassembled WGS sequence"/>
</dbReference>
<sequence>MRLCMYFGTPPARATAPKYSDLALQSEPVAGAQGRYAGEASVSHPLGLMARKCLQRASALSLNRLQGFFLSEPLFRGDPTYPKEKLILSVVGEPAEPRMRSGSESSRQLVFHKSPANWSHSCHCRKGALAAWQKGSGSAGNSTGQGEGRSEDFSPLPPLRRAAGWWPFYSFQGLLDAISRAVCWHPSNSPSRDLSFPCISLVYRCHPSI</sequence>
<reference evidence="1 2" key="1">
    <citation type="submission" date="2016-07" db="EMBL/GenBank/DDBJ databases">
        <title>Multiple horizontal gene transfer events from other fungi enriched the ability of initially mycotrophic Trichoderma (Ascomycota) to feed on dead plant biomass.</title>
        <authorList>
            <consortium name="DOE Joint Genome Institute"/>
            <person name="Aerts A."/>
            <person name="Atanasova L."/>
            <person name="Chenthamara K."/>
            <person name="Zhang J."/>
            <person name="Grujic M."/>
            <person name="Henrissat B."/>
            <person name="Kuo A."/>
            <person name="Salamov A."/>
            <person name="Lipzen A."/>
            <person name="Labutti K."/>
            <person name="Barry K."/>
            <person name="Miao Y."/>
            <person name="Rahimi M.J."/>
            <person name="Shen Q."/>
            <person name="Grigoriev I.V."/>
            <person name="Kubicek C.P."/>
            <person name="Druzhinina I.S."/>
        </authorList>
    </citation>
    <scope>NUCLEOTIDE SEQUENCE [LARGE SCALE GENOMIC DNA]</scope>
    <source>
        <strain evidence="1 2">CBS 433.97</strain>
    </source>
</reference>
<protein>
    <submittedName>
        <fullName evidence="1">Uncharacterized protein</fullName>
    </submittedName>
</protein>
<dbReference type="EMBL" id="KZ679260">
    <property type="protein sequence ID" value="PTB42133.1"/>
    <property type="molecule type" value="Genomic_DNA"/>
</dbReference>
<proteinExistence type="predicted"/>
<dbReference type="AlphaFoldDB" id="A0A2T3ZBE4"/>
<keyword evidence="2" id="KW-1185">Reference proteome</keyword>
<gene>
    <name evidence="1" type="ORF">M441DRAFT_384827</name>
</gene>
<name>A0A2T3ZBE4_TRIA4</name>
<accession>A0A2T3ZBE4</accession>
<evidence type="ECO:0000313" key="2">
    <source>
        <dbReference type="Proteomes" id="UP000240493"/>
    </source>
</evidence>